<evidence type="ECO:0000313" key="1">
    <source>
        <dbReference type="EMBL" id="MDD0986143.1"/>
    </source>
</evidence>
<dbReference type="EMBL" id="JAMDHD010000022">
    <property type="protein sequence ID" value="MDD0986143.1"/>
    <property type="molecule type" value="Genomic_DNA"/>
</dbReference>
<proteinExistence type="predicted"/>
<gene>
    <name evidence="1" type="ORF">M5G21_14385</name>
</gene>
<protein>
    <submittedName>
        <fullName evidence="1">Polyketide synthase</fullName>
    </submittedName>
</protein>
<dbReference type="GeneID" id="97825680"/>
<dbReference type="InterPro" id="IPR036736">
    <property type="entry name" value="ACP-like_sf"/>
</dbReference>
<reference evidence="1" key="1">
    <citation type="submission" date="2022-05" db="EMBL/GenBank/DDBJ databases">
        <title>Novel Pseudomonas spp. Isolated from a Rainbow Trout Aquaculture Facility.</title>
        <authorList>
            <person name="Testerman T."/>
            <person name="Graf J."/>
        </authorList>
    </citation>
    <scope>NUCLEOTIDE SEQUENCE</scope>
    <source>
        <strain evidence="1">ID1050</strain>
    </source>
</reference>
<sequence>MRLELGDVVQEFIVSNGKMVQSYFSLSERIIDSLGDSDTAKESILMRLLAQAETITVQYLNAHKQVLEGAFSRRVEVPLNPTVAPLETSYLNSATLATATLDEPGSAQLPAVDVEASVLEQLAIITGFTVDQIDQEQPYESLGLDSLVQMEFLESLVDLWPELKASGTQLLNAKCPQHTIALIKAALAAPESPPAPASAAQTPEAQSAEPAFSQQLFDALVPLIPGEPKAFDIDTPFTELGLNGFAREAFCQALAQQCSASQFAGEALMSCRTPRDTLWFLERLS</sequence>
<dbReference type="Proteomes" id="UP001148189">
    <property type="component" value="Unassembled WGS sequence"/>
</dbReference>
<accession>A0ABT5NC65</accession>
<comment type="caution">
    <text evidence="1">The sequence shown here is derived from an EMBL/GenBank/DDBJ whole genome shotgun (WGS) entry which is preliminary data.</text>
</comment>
<dbReference type="RefSeq" id="WP_128592989.1">
    <property type="nucleotide sequence ID" value="NZ_CP077085.1"/>
</dbReference>
<evidence type="ECO:0000313" key="2">
    <source>
        <dbReference type="Proteomes" id="UP001148189"/>
    </source>
</evidence>
<keyword evidence="2" id="KW-1185">Reference proteome</keyword>
<organism evidence="1 2">
    <name type="scientific">Pseudomonas shahriarae</name>
    <dbReference type="NCBI Taxonomy" id="2745512"/>
    <lineage>
        <taxon>Bacteria</taxon>
        <taxon>Pseudomonadati</taxon>
        <taxon>Pseudomonadota</taxon>
        <taxon>Gammaproteobacteria</taxon>
        <taxon>Pseudomonadales</taxon>
        <taxon>Pseudomonadaceae</taxon>
        <taxon>Pseudomonas</taxon>
    </lineage>
</organism>
<name>A0ABT5NC65_9PSED</name>
<dbReference type="Gene3D" id="1.10.1200.10">
    <property type="entry name" value="ACP-like"/>
    <property type="match status" value="1"/>
</dbReference>
<dbReference type="SUPFAM" id="SSF47336">
    <property type="entry name" value="ACP-like"/>
    <property type="match status" value="1"/>
</dbReference>